<proteinExistence type="inferred from homology"/>
<dbReference type="InterPro" id="IPR001451">
    <property type="entry name" value="Hexapep"/>
</dbReference>
<evidence type="ECO:0000256" key="10">
    <source>
        <dbReference type="ARBA" id="ARBA00022960"/>
    </source>
</evidence>
<dbReference type="InterPro" id="IPR005882">
    <property type="entry name" value="Bifunctional_GlmU"/>
</dbReference>
<reference evidence="20" key="1">
    <citation type="journal article" date="2020" name="Biotechnol. Biofuels">
        <title>New insights from the biogas microbiome by comprehensive genome-resolved metagenomics of nearly 1600 species originating from multiple anaerobic digesters.</title>
        <authorList>
            <person name="Campanaro S."/>
            <person name="Treu L."/>
            <person name="Rodriguez-R L.M."/>
            <person name="Kovalovszki A."/>
            <person name="Ziels R.M."/>
            <person name="Maus I."/>
            <person name="Zhu X."/>
            <person name="Kougias P.G."/>
            <person name="Basile A."/>
            <person name="Luo G."/>
            <person name="Schluter A."/>
            <person name="Konstantinidis K.T."/>
            <person name="Angelidaki I."/>
        </authorList>
    </citation>
    <scope>NUCLEOTIDE SEQUENCE</scope>
    <source>
        <strain evidence="20">AS06rmzACSIP_7</strain>
    </source>
</reference>
<feature type="binding site" evidence="18">
    <location>
        <position position="401"/>
    </location>
    <ligand>
        <name>acetyl-CoA</name>
        <dbReference type="ChEBI" id="CHEBI:57288"/>
    </ligand>
</feature>
<evidence type="ECO:0000256" key="11">
    <source>
        <dbReference type="ARBA" id="ARBA00022984"/>
    </source>
</evidence>
<feature type="binding site" evidence="18">
    <location>
        <position position="373"/>
    </location>
    <ligand>
        <name>UDP-N-acetyl-alpha-D-glucosamine</name>
        <dbReference type="ChEBI" id="CHEBI:57705"/>
    </ligand>
</feature>
<dbReference type="EC" id="2.3.1.157" evidence="18"/>
<evidence type="ECO:0000313" key="20">
    <source>
        <dbReference type="EMBL" id="NLW35163.1"/>
    </source>
</evidence>
<feature type="region of interest" description="Pyrophosphorylase" evidence="18">
    <location>
        <begin position="1"/>
        <end position="226"/>
    </location>
</feature>
<keyword evidence="7 18" id="KW-0479">Metal-binding</keyword>
<evidence type="ECO:0000256" key="7">
    <source>
        <dbReference type="ARBA" id="ARBA00022723"/>
    </source>
</evidence>
<dbReference type="InterPro" id="IPR029044">
    <property type="entry name" value="Nucleotide-diphossugar_trans"/>
</dbReference>
<dbReference type="Gene3D" id="2.160.10.10">
    <property type="entry name" value="Hexapeptide repeat proteins"/>
    <property type="match status" value="1"/>
</dbReference>
<evidence type="ECO:0000256" key="15">
    <source>
        <dbReference type="ARBA" id="ARBA00048247"/>
    </source>
</evidence>
<dbReference type="HAMAP" id="MF_01631">
    <property type="entry name" value="GlmU"/>
    <property type="match status" value="1"/>
</dbReference>
<comment type="pathway">
    <text evidence="18">Nucleotide-sugar biosynthesis; UDP-N-acetyl-alpha-D-glucosamine biosynthesis; UDP-N-acetyl-alpha-D-glucosamine from N-acetyl-alpha-D-glucosamine 1-phosphate: step 1/1.</text>
</comment>
<comment type="caution">
    <text evidence="20">The sequence shown here is derived from an EMBL/GenBank/DDBJ whole genome shotgun (WGS) entry which is preliminary data.</text>
</comment>
<feature type="binding site" evidence="18">
    <location>
        <begin position="9"/>
        <end position="12"/>
    </location>
    <ligand>
        <name>UDP-N-acetyl-alpha-D-glucosamine</name>
        <dbReference type="ChEBI" id="CHEBI:57705"/>
    </ligand>
</feature>
<feature type="binding site" evidence="18">
    <location>
        <begin position="382"/>
        <end position="383"/>
    </location>
    <ligand>
        <name>acetyl-CoA</name>
        <dbReference type="ChEBI" id="CHEBI:57288"/>
    </ligand>
</feature>
<feature type="domain" description="MobA-like NTP transferase" evidence="19">
    <location>
        <begin position="6"/>
        <end position="137"/>
    </location>
</feature>
<comment type="cofactor">
    <cofactor evidence="18">
        <name>Mg(2+)</name>
        <dbReference type="ChEBI" id="CHEBI:18420"/>
    </cofactor>
    <text evidence="18">Binds 1 Mg(2+) ion per subunit.</text>
</comment>
<evidence type="ECO:0000256" key="16">
    <source>
        <dbReference type="ARBA" id="ARBA00048493"/>
    </source>
</evidence>
<gene>
    <name evidence="18 20" type="primary">glmU</name>
    <name evidence="20" type="ORF">GXY80_06730</name>
</gene>
<comment type="subunit">
    <text evidence="18">Homotrimer.</text>
</comment>
<dbReference type="GO" id="GO:0008360">
    <property type="term" value="P:regulation of cell shape"/>
    <property type="evidence" value="ECO:0007669"/>
    <property type="project" value="UniProtKB-KW"/>
</dbReference>
<dbReference type="Gene3D" id="3.90.550.10">
    <property type="entry name" value="Spore Coat Polysaccharide Biosynthesis Protein SpsA, Chain A"/>
    <property type="match status" value="1"/>
</dbReference>
<dbReference type="GO" id="GO:0071555">
    <property type="term" value="P:cell wall organization"/>
    <property type="evidence" value="ECO:0007669"/>
    <property type="project" value="UniProtKB-KW"/>
</dbReference>
<feature type="binding site" evidence="18">
    <location>
        <position position="362"/>
    </location>
    <ligand>
        <name>UDP-N-acetyl-alpha-D-glucosamine</name>
        <dbReference type="ChEBI" id="CHEBI:57705"/>
    </ligand>
</feature>
<dbReference type="PANTHER" id="PTHR43584:SF3">
    <property type="entry name" value="BIFUNCTIONAL PROTEIN GLMU"/>
    <property type="match status" value="1"/>
</dbReference>
<feature type="binding site" evidence="18">
    <location>
        <position position="436"/>
    </location>
    <ligand>
        <name>acetyl-CoA</name>
        <dbReference type="ChEBI" id="CHEBI:57288"/>
    </ligand>
</feature>
<feature type="binding site" evidence="18">
    <location>
        <begin position="100"/>
        <end position="102"/>
    </location>
    <ligand>
        <name>UDP-N-acetyl-alpha-D-glucosamine</name>
        <dbReference type="ChEBI" id="CHEBI:57705"/>
    </ligand>
</feature>
<dbReference type="InterPro" id="IPR018357">
    <property type="entry name" value="Hexapep_transf_CS"/>
</dbReference>
<feature type="active site" description="Proton acceptor" evidence="18">
    <location>
        <position position="359"/>
    </location>
</feature>
<dbReference type="InterPro" id="IPR011004">
    <property type="entry name" value="Trimer_LpxA-like_sf"/>
</dbReference>
<dbReference type="InterPro" id="IPR025877">
    <property type="entry name" value="MobA-like_NTP_Trfase"/>
</dbReference>
<keyword evidence="14 18" id="KW-0961">Cell wall biogenesis/degradation</keyword>
<comment type="pathway">
    <text evidence="18">Bacterial outer membrane biogenesis; LPS lipid A biosynthesis.</text>
</comment>
<feature type="binding site" evidence="18">
    <location>
        <position position="167"/>
    </location>
    <ligand>
        <name>UDP-N-acetyl-alpha-D-glucosamine</name>
        <dbReference type="ChEBI" id="CHEBI:57705"/>
    </ligand>
</feature>
<dbReference type="Pfam" id="PF12804">
    <property type="entry name" value="NTP_transf_3"/>
    <property type="match status" value="1"/>
</dbReference>
<feature type="binding site" evidence="18">
    <location>
        <position position="224"/>
    </location>
    <ligand>
        <name>UDP-N-acetyl-alpha-D-glucosamine</name>
        <dbReference type="ChEBI" id="CHEBI:57705"/>
    </ligand>
</feature>
<dbReference type="SUPFAM" id="SSF51161">
    <property type="entry name" value="Trimeric LpxA-like enzymes"/>
    <property type="match status" value="1"/>
</dbReference>
<keyword evidence="5 18" id="KW-0808">Transferase</keyword>
<dbReference type="SUPFAM" id="SSF53448">
    <property type="entry name" value="Nucleotide-diphospho-sugar transferases"/>
    <property type="match status" value="1"/>
</dbReference>
<dbReference type="GO" id="GO:0003977">
    <property type="term" value="F:UDP-N-acetylglucosamine diphosphorylase activity"/>
    <property type="evidence" value="ECO:0007669"/>
    <property type="project" value="UniProtKB-UniRule"/>
</dbReference>
<evidence type="ECO:0000256" key="17">
    <source>
        <dbReference type="ARBA" id="ARBA00049628"/>
    </source>
</evidence>
<evidence type="ECO:0000256" key="1">
    <source>
        <dbReference type="ARBA" id="ARBA00004496"/>
    </source>
</evidence>
<feature type="region of interest" description="Linker" evidence="18">
    <location>
        <begin position="227"/>
        <end position="247"/>
    </location>
</feature>
<comment type="catalytic activity">
    <reaction evidence="15 18">
        <text>alpha-D-glucosamine 1-phosphate + acetyl-CoA = N-acetyl-alpha-D-glucosamine 1-phosphate + CoA + H(+)</text>
        <dbReference type="Rhea" id="RHEA:13725"/>
        <dbReference type="ChEBI" id="CHEBI:15378"/>
        <dbReference type="ChEBI" id="CHEBI:57287"/>
        <dbReference type="ChEBI" id="CHEBI:57288"/>
        <dbReference type="ChEBI" id="CHEBI:57776"/>
        <dbReference type="ChEBI" id="CHEBI:58516"/>
        <dbReference type="EC" id="2.3.1.157"/>
    </reaction>
</comment>
<evidence type="ECO:0000256" key="9">
    <source>
        <dbReference type="ARBA" id="ARBA00022842"/>
    </source>
</evidence>
<dbReference type="PANTHER" id="PTHR43584">
    <property type="entry name" value="NUCLEOTIDYL TRANSFERASE"/>
    <property type="match status" value="1"/>
</dbReference>
<feature type="region of interest" description="N-acetyltransferase" evidence="18">
    <location>
        <begin position="248"/>
        <end position="455"/>
    </location>
</feature>
<evidence type="ECO:0000256" key="18">
    <source>
        <dbReference type="HAMAP-Rule" id="MF_01631"/>
    </source>
</evidence>
<evidence type="ECO:0000256" key="12">
    <source>
        <dbReference type="ARBA" id="ARBA00023268"/>
    </source>
</evidence>
<dbReference type="InterPro" id="IPR050065">
    <property type="entry name" value="GlmU-like"/>
</dbReference>
<evidence type="ECO:0000256" key="4">
    <source>
        <dbReference type="ARBA" id="ARBA00022490"/>
    </source>
</evidence>
<evidence type="ECO:0000256" key="8">
    <source>
        <dbReference type="ARBA" id="ARBA00022737"/>
    </source>
</evidence>
<dbReference type="GO" id="GO:0009252">
    <property type="term" value="P:peptidoglycan biosynthetic process"/>
    <property type="evidence" value="ECO:0007669"/>
    <property type="project" value="UniProtKB-UniRule"/>
</dbReference>
<comment type="function">
    <text evidence="17 18">Catalyzes the last two sequential reactions in the de novo biosynthetic pathway for UDP-N-acetylglucosamine (UDP-GlcNAc). The C-terminal domain catalyzes the transfer of acetyl group from acetyl coenzyme A to glucosamine-1-phosphate (GlcN-1-P) to produce N-acetylglucosamine-1-phosphate (GlcNAc-1-P), which is converted into UDP-GlcNAc by the transfer of uridine 5-monophosphate (from uridine 5-triphosphate), a reaction catalyzed by the N-terminal domain.</text>
</comment>
<dbReference type="GO" id="GO:0005737">
    <property type="term" value="C:cytoplasm"/>
    <property type="evidence" value="ECO:0007669"/>
    <property type="project" value="UniProtKB-SubCell"/>
</dbReference>
<evidence type="ECO:0000256" key="14">
    <source>
        <dbReference type="ARBA" id="ARBA00023316"/>
    </source>
</evidence>
<comment type="pathway">
    <text evidence="18">Nucleotide-sugar biosynthesis; UDP-N-acetyl-alpha-D-glucosamine biosynthesis; N-acetyl-alpha-D-glucosamine 1-phosphate from alpha-D-glucosamine 6-phosphate (route II): step 2/2.</text>
</comment>
<dbReference type="CDD" id="cd02540">
    <property type="entry name" value="GT2_GlmU_N_bac"/>
    <property type="match status" value="1"/>
</dbReference>
<dbReference type="InterPro" id="IPR038009">
    <property type="entry name" value="GlmU_C_LbH"/>
</dbReference>
<keyword evidence="10 18" id="KW-0133">Cell shape</keyword>
<feature type="binding site" evidence="18">
    <location>
        <position position="74"/>
    </location>
    <ligand>
        <name>UDP-N-acetyl-alpha-D-glucosamine</name>
        <dbReference type="ChEBI" id="CHEBI:57705"/>
    </ligand>
</feature>
<feature type="binding site" evidence="18">
    <location>
        <position position="419"/>
    </location>
    <ligand>
        <name>acetyl-CoA</name>
        <dbReference type="ChEBI" id="CHEBI:57288"/>
    </ligand>
</feature>
<evidence type="ECO:0000313" key="21">
    <source>
        <dbReference type="Proteomes" id="UP000777265"/>
    </source>
</evidence>
<feature type="binding site" evidence="18">
    <location>
        <position position="152"/>
    </location>
    <ligand>
        <name>UDP-N-acetyl-alpha-D-glucosamine</name>
        <dbReference type="ChEBI" id="CHEBI:57705"/>
    </ligand>
</feature>
<dbReference type="EC" id="2.7.7.23" evidence="18"/>
<comment type="subcellular location">
    <subcellularLocation>
        <location evidence="1 18">Cytoplasm</location>
    </subcellularLocation>
</comment>
<keyword evidence="12 18" id="KW-0511">Multifunctional enzyme</keyword>
<dbReference type="GO" id="GO:0000902">
    <property type="term" value="P:cell morphogenesis"/>
    <property type="evidence" value="ECO:0007669"/>
    <property type="project" value="UniProtKB-UniRule"/>
</dbReference>
<comment type="catalytic activity">
    <reaction evidence="16 18">
        <text>N-acetyl-alpha-D-glucosamine 1-phosphate + UTP + H(+) = UDP-N-acetyl-alpha-D-glucosamine + diphosphate</text>
        <dbReference type="Rhea" id="RHEA:13509"/>
        <dbReference type="ChEBI" id="CHEBI:15378"/>
        <dbReference type="ChEBI" id="CHEBI:33019"/>
        <dbReference type="ChEBI" id="CHEBI:46398"/>
        <dbReference type="ChEBI" id="CHEBI:57705"/>
        <dbReference type="ChEBI" id="CHEBI:57776"/>
        <dbReference type="EC" id="2.7.7.23"/>
    </reaction>
</comment>
<dbReference type="EMBL" id="JAAYEE010000110">
    <property type="protein sequence ID" value="NLW35163.1"/>
    <property type="molecule type" value="Genomic_DNA"/>
</dbReference>
<feature type="binding site" evidence="18">
    <location>
        <position position="102"/>
    </location>
    <ligand>
        <name>Mg(2+)</name>
        <dbReference type="ChEBI" id="CHEBI:18420"/>
    </ligand>
</feature>
<protein>
    <recommendedName>
        <fullName evidence="18">Bifunctional protein GlmU</fullName>
    </recommendedName>
    <domain>
        <recommendedName>
            <fullName evidence="18">UDP-N-acetylglucosamine pyrophosphorylase</fullName>
            <ecNumber evidence="18">2.7.7.23</ecNumber>
        </recommendedName>
        <alternativeName>
            <fullName evidence="18">N-acetylglucosamine-1-phosphate uridyltransferase</fullName>
        </alternativeName>
    </domain>
    <domain>
        <recommendedName>
            <fullName evidence="18">Glucosamine-1-phosphate N-acetyltransferase</fullName>
            <ecNumber evidence="18">2.3.1.157</ecNumber>
        </recommendedName>
    </domain>
</protein>
<evidence type="ECO:0000256" key="3">
    <source>
        <dbReference type="ARBA" id="ARBA00007947"/>
    </source>
</evidence>
<dbReference type="GO" id="GO:0000287">
    <property type="term" value="F:magnesium ion binding"/>
    <property type="evidence" value="ECO:0007669"/>
    <property type="project" value="UniProtKB-UniRule"/>
</dbReference>
<keyword evidence="11 18" id="KW-0573">Peptidoglycan synthesis</keyword>
<dbReference type="PROSITE" id="PS00101">
    <property type="entry name" value="HEXAPEP_TRANSFERASES"/>
    <property type="match status" value="1"/>
</dbReference>
<reference evidence="20" key="2">
    <citation type="submission" date="2020-01" db="EMBL/GenBank/DDBJ databases">
        <authorList>
            <person name="Campanaro S."/>
        </authorList>
    </citation>
    <scope>NUCLEOTIDE SEQUENCE</scope>
    <source>
        <strain evidence="20">AS06rmzACSIP_7</strain>
    </source>
</reference>
<evidence type="ECO:0000256" key="6">
    <source>
        <dbReference type="ARBA" id="ARBA00022695"/>
    </source>
</evidence>
<feature type="binding site" evidence="18">
    <location>
        <position position="376"/>
    </location>
    <ligand>
        <name>acetyl-CoA</name>
        <dbReference type="ChEBI" id="CHEBI:57288"/>
    </ligand>
</feature>
<feature type="binding site" evidence="18">
    <location>
        <position position="347"/>
    </location>
    <ligand>
        <name>UDP-N-acetyl-alpha-D-glucosamine</name>
        <dbReference type="ChEBI" id="CHEBI:57705"/>
    </ligand>
</feature>
<dbReference type="CDD" id="cd03353">
    <property type="entry name" value="LbH_GlmU_C"/>
    <property type="match status" value="1"/>
</dbReference>
<organism evidence="20 21">
    <name type="scientific">Syntrophorhabdus aromaticivorans</name>
    <dbReference type="NCBI Taxonomy" id="328301"/>
    <lineage>
        <taxon>Bacteria</taxon>
        <taxon>Pseudomonadati</taxon>
        <taxon>Thermodesulfobacteriota</taxon>
        <taxon>Syntrophorhabdia</taxon>
        <taxon>Syntrophorhabdales</taxon>
        <taxon>Syntrophorhabdaceae</taxon>
        <taxon>Syntrophorhabdus</taxon>
    </lineage>
</organism>
<dbReference type="NCBIfam" id="TIGR01173">
    <property type="entry name" value="glmU"/>
    <property type="match status" value="1"/>
</dbReference>
<keyword evidence="13 18" id="KW-0012">Acyltransferase</keyword>
<keyword evidence="9 18" id="KW-0460">Magnesium</keyword>
<dbReference type="GO" id="GO:0016020">
    <property type="term" value="C:membrane"/>
    <property type="evidence" value="ECO:0007669"/>
    <property type="project" value="GOC"/>
</dbReference>
<keyword evidence="8 18" id="KW-0677">Repeat</keyword>
<evidence type="ECO:0000256" key="5">
    <source>
        <dbReference type="ARBA" id="ARBA00022679"/>
    </source>
</evidence>
<comment type="similarity">
    <text evidence="3 18">In the N-terminal section; belongs to the N-acetylglucosamine-1-phosphate uridyltransferase family.</text>
</comment>
<sequence length="455" mass="50271">MQRLSVVILAAGKGERMLSKKPKVMHEIMGKPMVSYVVRRAKELLPTRIVVVLGHGRELVEGYLKEFDVECAVQEEQKGTAHALLTAEESVHGDDVLVLYGDVPLIEGSTLNDLLSFYEKDRAVVFMTTKVENPFGYGRVIVEGDRIERIVEEIDATPEEKEVRRINTGICLIPGELFGLLKKIGPDNRKGEYYLTDICRVAGQEGIKVRAYDHPRASEVLGINSRKELLDANITMKDRILEAHMGSGVSFLDRNIYVDADVTIGKDTTVYPNTYLMGKTRIGEDVTIGPNVLIRDSVIHDRVSIEGFVVMEGAEVETGAKVGPFSRVRPATVLRRGVEIGNFVEVKNSRLDEDTKANHLAYIGDSEVGKDVNIGAGTITCNYDGTRKHTTVIEDRVFVGSNTELVAPVRIGRNAVVGAGSTITRDVPEGALAVTRVEQRHVEGYGRGRRRRCVE</sequence>
<evidence type="ECO:0000256" key="2">
    <source>
        <dbReference type="ARBA" id="ARBA00007707"/>
    </source>
</evidence>
<dbReference type="AlphaFoldDB" id="A0A971S0H3"/>
<evidence type="ECO:0000259" key="19">
    <source>
        <dbReference type="Pfam" id="PF12804"/>
    </source>
</evidence>
<feature type="binding site" evidence="18">
    <location>
        <position position="138"/>
    </location>
    <ligand>
        <name>UDP-N-acetyl-alpha-D-glucosamine</name>
        <dbReference type="ChEBI" id="CHEBI:57705"/>
    </ligand>
</feature>
<feature type="binding site" evidence="18">
    <location>
        <position position="23"/>
    </location>
    <ligand>
        <name>UDP-N-acetyl-alpha-D-glucosamine</name>
        <dbReference type="ChEBI" id="CHEBI:57705"/>
    </ligand>
</feature>
<comment type="similarity">
    <text evidence="2 18">In the C-terminal section; belongs to the transferase hexapeptide repeat family.</text>
</comment>
<feature type="binding site" evidence="18">
    <location>
        <begin position="79"/>
        <end position="80"/>
    </location>
    <ligand>
        <name>UDP-N-acetyl-alpha-D-glucosamine</name>
        <dbReference type="ChEBI" id="CHEBI:57705"/>
    </ligand>
</feature>
<dbReference type="Proteomes" id="UP000777265">
    <property type="component" value="Unassembled WGS sequence"/>
</dbReference>
<dbReference type="Pfam" id="PF00132">
    <property type="entry name" value="Hexapep"/>
    <property type="match status" value="2"/>
</dbReference>
<keyword evidence="6 18" id="KW-0548">Nucleotidyltransferase</keyword>
<feature type="binding site" evidence="18">
    <location>
        <position position="329"/>
    </location>
    <ligand>
        <name>UDP-N-acetyl-alpha-D-glucosamine</name>
        <dbReference type="ChEBI" id="CHEBI:57705"/>
    </ligand>
</feature>
<name>A0A971S0H3_9BACT</name>
<evidence type="ECO:0000256" key="13">
    <source>
        <dbReference type="ARBA" id="ARBA00023315"/>
    </source>
</evidence>
<dbReference type="GO" id="GO:0006048">
    <property type="term" value="P:UDP-N-acetylglucosamine biosynthetic process"/>
    <property type="evidence" value="ECO:0007669"/>
    <property type="project" value="InterPro"/>
</dbReference>
<dbReference type="GO" id="GO:0019134">
    <property type="term" value="F:glucosamine-1-phosphate N-acetyltransferase activity"/>
    <property type="evidence" value="ECO:0007669"/>
    <property type="project" value="UniProtKB-UniRule"/>
</dbReference>
<keyword evidence="4 18" id="KW-0963">Cytoplasm</keyword>
<accession>A0A971S0H3</accession>
<dbReference type="GO" id="GO:0009245">
    <property type="term" value="P:lipid A biosynthetic process"/>
    <property type="evidence" value="ECO:0007669"/>
    <property type="project" value="UniProtKB-UniRule"/>
</dbReference>
<feature type="binding site" evidence="18">
    <location>
        <position position="224"/>
    </location>
    <ligand>
        <name>Mg(2+)</name>
        <dbReference type="ChEBI" id="CHEBI:18420"/>
    </ligand>
</feature>